<evidence type="ECO:0008006" key="2">
    <source>
        <dbReference type="Google" id="ProtNLM"/>
    </source>
</evidence>
<protein>
    <recommendedName>
        <fullName evidence="2">GIY-YIG domain-containing protein</fullName>
    </recommendedName>
</protein>
<proteinExistence type="predicted"/>
<dbReference type="EMBL" id="KV467250">
    <property type="protein sequence ID" value="OCT56751.1"/>
    <property type="molecule type" value="Genomic_DNA"/>
</dbReference>
<accession>A0A974GZW3</accession>
<dbReference type="PANTHER" id="PTHR21301">
    <property type="entry name" value="REVERSE TRANSCRIPTASE"/>
    <property type="match status" value="1"/>
</dbReference>
<evidence type="ECO:0000313" key="1">
    <source>
        <dbReference type="EMBL" id="OCT56751.1"/>
    </source>
</evidence>
<dbReference type="AlphaFoldDB" id="A0A974GZW3"/>
<reference evidence="1" key="1">
    <citation type="submission" date="2016-05" db="EMBL/GenBank/DDBJ databases">
        <title>WGS assembly of Xenopus laevis.</title>
        <authorList>
            <person name="Session A."/>
            <person name="Uno Y."/>
            <person name="Kwon T."/>
            <person name="Chapman J."/>
            <person name="Toyoda A."/>
            <person name="Takahashi S."/>
            <person name="Fukui A."/>
            <person name="Hikosaka A."/>
            <person name="Putnam N."/>
            <person name="Stites J."/>
            <person name="Van Heeringen S."/>
            <person name="Quigley I."/>
            <person name="Heinz S."/>
            <person name="Hellsten U."/>
            <person name="Lyons J."/>
            <person name="Suzuki A."/>
            <person name="Kondo M."/>
            <person name="Ogino H."/>
            <person name="Ochi H."/>
            <person name="Bogdanovic O."/>
            <person name="Lister R."/>
            <person name="Georgiou G."/>
            <person name="Paranjpe S."/>
            <person name="Van Kruijsbergen I."/>
            <person name="Mozaffari S."/>
            <person name="Shu S."/>
            <person name="Schmutz J."/>
            <person name="Jenkins J."/>
            <person name="Grimwood J."/>
            <person name="Carlson J."/>
            <person name="Mitros T."/>
            <person name="Simakov O."/>
            <person name="Heald R."/>
            <person name="Miller K."/>
            <person name="Haudenschild C."/>
            <person name="Kuroki Y."/>
            <person name="Tanaka T."/>
            <person name="Michiue T."/>
            <person name="Watanabe M."/>
            <person name="Kinoshita T."/>
            <person name="Ohta Y."/>
            <person name="Mawaribuchi S."/>
            <person name="Suzuki Y."/>
            <person name="Haramoto Y."/>
            <person name="Yamamoto T."/>
            <person name="Takagi C."/>
            <person name="Kitzman J."/>
            <person name="Shendure J."/>
            <person name="Nakayama T."/>
            <person name="Izutsu Y."/>
            <person name="Robert J."/>
            <person name="Dichmann D."/>
            <person name="Flajnik M."/>
            <person name="Houston D."/>
            <person name="Marcotte E."/>
            <person name="Wallingford J."/>
            <person name="Ito Y."/>
            <person name="Asashima M."/>
            <person name="Ueno N."/>
            <person name="Matsuda Y."/>
            <person name="Jan Veenstra G."/>
            <person name="Fujiyama A."/>
            <person name="Harland R."/>
            <person name="Taira M."/>
            <person name="Rokhsar D.S."/>
        </authorList>
    </citation>
    <scope>NUCLEOTIDE SEQUENCE</scope>
    <source>
        <strain evidence="1">J</strain>
        <tissue evidence="1">Blood</tissue>
    </source>
</reference>
<organism evidence="1">
    <name type="scientific">Xenopus laevis</name>
    <name type="common">African clawed frog</name>
    <dbReference type="NCBI Taxonomy" id="8355"/>
    <lineage>
        <taxon>Eukaryota</taxon>
        <taxon>Metazoa</taxon>
        <taxon>Chordata</taxon>
        <taxon>Craniata</taxon>
        <taxon>Vertebrata</taxon>
        <taxon>Euteleostomi</taxon>
        <taxon>Amphibia</taxon>
        <taxon>Batrachia</taxon>
        <taxon>Anura</taxon>
        <taxon>Pipoidea</taxon>
        <taxon>Pipidae</taxon>
        <taxon>Xenopodinae</taxon>
        <taxon>Xenopus</taxon>
        <taxon>Xenopus</taxon>
    </lineage>
</organism>
<dbReference type="PANTHER" id="PTHR21301:SF12">
    <property type="match status" value="1"/>
</dbReference>
<sequence>MGSTCAPSYANLYLGWWQRNFVFSEALSEYTPSIMLWLCYINDVIPLSTITGIPTGQYCRIKRLCSTIEDFKVKAEKLAYKQALAMNRTSLLIPKKQESSNLIRLIGDYSRQHKEITRILAKHWHILEQDRDLKQIIADQPRITFRRTCPFIEKTKRMDTNEFELTHFMNCKTTGLVYSVRCGCDKVFVGKTRREFRRRILEHVGDVRNKHNTSVANHANELHDGNANIMKFVAVEHFEPTTRVGDIDKKLFQCEAKWIYWLNSRSPNGLNEGFTFKPLL</sequence>
<dbReference type="Proteomes" id="UP000694892">
    <property type="component" value="Unassembled WGS sequence"/>
</dbReference>
<name>A0A974GZW3_XENLA</name>
<gene>
    <name evidence="1" type="ORF">XELAEV_18004437mg</name>
</gene>